<feature type="domain" description="AB hydrolase-1" evidence="1">
    <location>
        <begin position="55"/>
        <end position="309"/>
    </location>
</feature>
<evidence type="ECO:0000259" key="1">
    <source>
        <dbReference type="Pfam" id="PF00561"/>
    </source>
</evidence>
<keyword evidence="2" id="KW-0378">Hydrolase</keyword>
<dbReference type="PROSITE" id="PS51257">
    <property type="entry name" value="PROKAR_LIPOPROTEIN"/>
    <property type="match status" value="1"/>
</dbReference>
<dbReference type="PANTHER" id="PTHR43433:SF5">
    <property type="entry name" value="AB HYDROLASE-1 DOMAIN-CONTAINING PROTEIN"/>
    <property type="match status" value="1"/>
</dbReference>
<dbReference type="InterPro" id="IPR000073">
    <property type="entry name" value="AB_hydrolase_1"/>
</dbReference>
<dbReference type="PANTHER" id="PTHR43433">
    <property type="entry name" value="HYDROLASE, ALPHA/BETA FOLD FAMILY PROTEIN"/>
    <property type="match status" value="1"/>
</dbReference>
<gene>
    <name evidence="2" type="ORF">ACFQ4C_08405</name>
</gene>
<dbReference type="EMBL" id="JBHTLP010000007">
    <property type="protein sequence ID" value="MFD1141126.1"/>
    <property type="molecule type" value="Genomic_DNA"/>
</dbReference>
<sequence length="330" mass="35850">MLLKTLLCFCFLAGLGACCTPRIRQEAILRQTGLAKSDTITLAYERFGQPRTEAILLIGGTNSQLTAWPVSFCERLARAGYQVIRFDNRDAGLSTKFTQLAGPDWLAMGHALQAKKPVPVAYTLDDMADDAVGVLSYLNIQKAHIVGVSMGGMIAQRVAYRHADRVLSLVSIMAGGGKADFPLIAKPAVMASIPPPGLPTDTAAYIRREIKVLQVLGGPSYQTDSVAIRRLVERDLMRSYDPQGYERQGAASLAGFYAGRQQQLQSIRVPTLVIHGSEDPLVLPAAGRDVAEHISNARFELIEGMGHLIAEPWLDKLADLILSQTKQVVP</sequence>
<dbReference type="SUPFAM" id="SSF53474">
    <property type="entry name" value="alpha/beta-Hydrolases"/>
    <property type="match status" value="1"/>
</dbReference>
<comment type="caution">
    <text evidence="2">The sequence shown here is derived from an EMBL/GenBank/DDBJ whole genome shotgun (WGS) entry which is preliminary data.</text>
</comment>
<reference evidence="3" key="1">
    <citation type="journal article" date="2019" name="Int. J. Syst. Evol. Microbiol.">
        <title>The Global Catalogue of Microorganisms (GCM) 10K type strain sequencing project: providing services to taxonomists for standard genome sequencing and annotation.</title>
        <authorList>
            <consortium name="The Broad Institute Genomics Platform"/>
            <consortium name="The Broad Institute Genome Sequencing Center for Infectious Disease"/>
            <person name="Wu L."/>
            <person name="Ma J."/>
        </authorList>
    </citation>
    <scope>NUCLEOTIDE SEQUENCE [LARGE SCALE GENOMIC DNA]</scope>
    <source>
        <strain evidence="3">CCUG 55608</strain>
    </source>
</reference>
<proteinExistence type="predicted"/>
<dbReference type="InterPro" id="IPR050471">
    <property type="entry name" value="AB_hydrolase"/>
</dbReference>
<dbReference type="GO" id="GO:0016787">
    <property type="term" value="F:hydrolase activity"/>
    <property type="evidence" value="ECO:0007669"/>
    <property type="project" value="UniProtKB-KW"/>
</dbReference>
<evidence type="ECO:0000313" key="2">
    <source>
        <dbReference type="EMBL" id="MFD1141126.1"/>
    </source>
</evidence>
<dbReference type="InterPro" id="IPR029058">
    <property type="entry name" value="AB_hydrolase_fold"/>
</dbReference>
<name>A0ABW3Q735_9BACT</name>
<dbReference type="Proteomes" id="UP001597116">
    <property type="component" value="Unassembled WGS sequence"/>
</dbReference>
<dbReference type="RefSeq" id="WP_379884171.1">
    <property type="nucleotide sequence ID" value="NZ_JBHTLP010000007.1"/>
</dbReference>
<accession>A0ABW3Q735</accession>
<keyword evidence="3" id="KW-1185">Reference proteome</keyword>
<organism evidence="2 3">
    <name type="scientific">Larkinella insperata</name>
    <dbReference type="NCBI Taxonomy" id="332158"/>
    <lineage>
        <taxon>Bacteria</taxon>
        <taxon>Pseudomonadati</taxon>
        <taxon>Bacteroidota</taxon>
        <taxon>Cytophagia</taxon>
        <taxon>Cytophagales</taxon>
        <taxon>Spirosomataceae</taxon>
        <taxon>Larkinella</taxon>
    </lineage>
</organism>
<dbReference type="Pfam" id="PF00561">
    <property type="entry name" value="Abhydrolase_1"/>
    <property type="match status" value="1"/>
</dbReference>
<dbReference type="Gene3D" id="3.40.50.1820">
    <property type="entry name" value="alpha/beta hydrolase"/>
    <property type="match status" value="1"/>
</dbReference>
<protein>
    <submittedName>
        <fullName evidence="2">Alpha/beta fold hydrolase</fullName>
    </submittedName>
</protein>
<evidence type="ECO:0000313" key="3">
    <source>
        <dbReference type="Proteomes" id="UP001597116"/>
    </source>
</evidence>